<dbReference type="AlphaFoldDB" id="X0Y202"/>
<evidence type="ECO:0008006" key="3">
    <source>
        <dbReference type="Google" id="ProtNLM"/>
    </source>
</evidence>
<feature type="region of interest" description="Disordered" evidence="1">
    <location>
        <begin position="53"/>
        <end position="73"/>
    </location>
</feature>
<name>X0Y202_9ZZZZ</name>
<evidence type="ECO:0000313" key="2">
    <source>
        <dbReference type="EMBL" id="GAG41387.1"/>
    </source>
</evidence>
<reference evidence="2" key="1">
    <citation type="journal article" date="2014" name="Front. Microbiol.">
        <title>High frequency of phylogenetically diverse reductive dehalogenase-homologous genes in deep subseafloor sedimentary metagenomes.</title>
        <authorList>
            <person name="Kawai M."/>
            <person name="Futagami T."/>
            <person name="Toyoda A."/>
            <person name="Takaki Y."/>
            <person name="Nishi S."/>
            <person name="Hori S."/>
            <person name="Arai W."/>
            <person name="Tsubouchi T."/>
            <person name="Morono Y."/>
            <person name="Uchiyama I."/>
            <person name="Ito T."/>
            <person name="Fujiyama A."/>
            <person name="Inagaki F."/>
            <person name="Takami H."/>
        </authorList>
    </citation>
    <scope>NUCLEOTIDE SEQUENCE</scope>
    <source>
        <strain evidence="2">Expedition CK06-06</strain>
    </source>
</reference>
<evidence type="ECO:0000256" key="1">
    <source>
        <dbReference type="SAM" id="MobiDB-lite"/>
    </source>
</evidence>
<comment type="caution">
    <text evidence="2">The sequence shown here is derived from an EMBL/GenBank/DDBJ whole genome shotgun (WGS) entry which is preliminary data.</text>
</comment>
<organism evidence="2">
    <name type="scientific">marine sediment metagenome</name>
    <dbReference type="NCBI Taxonomy" id="412755"/>
    <lineage>
        <taxon>unclassified sequences</taxon>
        <taxon>metagenomes</taxon>
        <taxon>ecological metagenomes</taxon>
    </lineage>
</organism>
<sequence>MAGVTDWVRRALAELGPDATTKEVTDYILGEDPTVPKGYISLAMRNLKKAVRERSRTKQLRADPSQGTFDFPE</sequence>
<gene>
    <name evidence="2" type="ORF">S01H1_64304</name>
</gene>
<dbReference type="EMBL" id="BARS01042377">
    <property type="protein sequence ID" value="GAG41387.1"/>
    <property type="molecule type" value="Genomic_DNA"/>
</dbReference>
<proteinExistence type="predicted"/>
<accession>X0Y202</accession>
<protein>
    <recommendedName>
        <fullName evidence="3">HTH HARE-type domain-containing protein</fullName>
    </recommendedName>
</protein>